<comment type="caution">
    <text evidence="2">The sequence shown here is derived from an EMBL/GenBank/DDBJ whole genome shotgun (WGS) entry which is preliminary data.</text>
</comment>
<dbReference type="Pfam" id="PF13456">
    <property type="entry name" value="RVT_3"/>
    <property type="match status" value="1"/>
</dbReference>
<evidence type="ECO:0000313" key="2">
    <source>
        <dbReference type="EMBL" id="KAK3228183.1"/>
    </source>
</evidence>
<dbReference type="AlphaFoldDB" id="A0AAE0B262"/>
<dbReference type="Proteomes" id="UP001281410">
    <property type="component" value="Unassembled WGS sequence"/>
</dbReference>
<keyword evidence="3" id="KW-1185">Reference proteome</keyword>
<dbReference type="InterPro" id="IPR002156">
    <property type="entry name" value="RNaseH_domain"/>
</dbReference>
<proteinExistence type="predicted"/>
<organism evidence="2 3">
    <name type="scientific">Dipteronia sinensis</name>
    <dbReference type="NCBI Taxonomy" id="43782"/>
    <lineage>
        <taxon>Eukaryota</taxon>
        <taxon>Viridiplantae</taxon>
        <taxon>Streptophyta</taxon>
        <taxon>Embryophyta</taxon>
        <taxon>Tracheophyta</taxon>
        <taxon>Spermatophyta</taxon>
        <taxon>Magnoliopsida</taxon>
        <taxon>eudicotyledons</taxon>
        <taxon>Gunneridae</taxon>
        <taxon>Pentapetalae</taxon>
        <taxon>rosids</taxon>
        <taxon>malvids</taxon>
        <taxon>Sapindales</taxon>
        <taxon>Sapindaceae</taxon>
        <taxon>Hippocastanoideae</taxon>
        <taxon>Acereae</taxon>
        <taxon>Dipteronia</taxon>
    </lineage>
</organism>
<protein>
    <recommendedName>
        <fullName evidence="1">RNase H type-1 domain-containing protein</fullName>
    </recommendedName>
</protein>
<dbReference type="InterPro" id="IPR052929">
    <property type="entry name" value="RNase_H-like_EbsB-rel"/>
</dbReference>
<dbReference type="GO" id="GO:0003676">
    <property type="term" value="F:nucleic acid binding"/>
    <property type="evidence" value="ECO:0007669"/>
    <property type="project" value="InterPro"/>
</dbReference>
<accession>A0AAE0B262</accession>
<dbReference type="PANTHER" id="PTHR47074">
    <property type="entry name" value="BNAC02G40300D PROTEIN"/>
    <property type="match status" value="1"/>
</dbReference>
<feature type="domain" description="RNase H type-1" evidence="1">
    <location>
        <begin position="2"/>
        <end position="56"/>
    </location>
</feature>
<dbReference type="PANTHER" id="PTHR47074:SF48">
    <property type="entry name" value="POLYNUCLEOTIDYL TRANSFERASE, RIBONUCLEASE H-LIKE SUPERFAMILY PROTEIN"/>
    <property type="match status" value="1"/>
</dbReference>
<name>A0AAE0B262_9ROSI</name>
<evidence type="ECO:0000259" key="1">
    <source>
        <dbReference type="Pfam" id="PF13456"/>
    </source>
</evidence>
<reference evidence="2" key="1">
    <citation type="journal article" date="2023" name="Plant J.">
        <title>Genome sequences and population genomics provide insights into the demographic history, inbreeding, and mutation load of two 'living fossil' tree species of Dipteronia.</title>
        <authorList>
            <person name="Feng Y."/>
            <person name="Comes H.P."/>
            <person name="Chen J."/>
            <person name="Zhu S."/>
            <person name="Lu R."/>
            <person name="Zhang X."/>
            <person name="Li P."/>
            <person name="Qiu J."/>
            <person name="Olsen K.M."/>
            <person name="Qiu Y."/>
        </authorList>
    </citation>
    <scope>NUCLEOTIDE SEQUENCE</scope>
    <source>
        <strain evidence="2">NBL</strain>
    </source>
</reference>
<sequence>MDVQNVVQLIDSPDTLLSEIGLVIKDIKLVLEICHACSVAFVPRSANMVAHHLAKLGLSVDNDCFWLEDCPSRVVPFVLGDCPFLM</sequence>
<dbReference type="EMBL" id="JANJYJ010000002">
    <property type="protein sequence ID" value="KAK3228183.1"/>
    <property type="molecule type" value="Genomic_DNA"/>
</dbReference>
<dbReference type="GO" id="GO:0004523">
    <property type="term" value="F:RNA-DNA hybrid ribonuclease activity"/>
    <property type="evidence" value="ECO:0007669"/>
    <property type="project" value="InterPro"/>
</dbReference>
<evidence type="ECO:0000313" key="3">
    <source>
        <dbReference type="Proteomes" id="UP001281410"/>
    </source>
</evidence>
<gene>
    <name evidence="2" type="ORF">Dsin_008045</name>
</gene>